<dbReference type="GO" id="GO:0090141">
    <property type="term" value="P:positive regulation of mitochondrial fission"/>
    <property type="evidence" value="ECO:0007669"/>
    <property type="project" value="TreeGrafter"/>
</dbReference>
<feature type="domain" description="Mab-21-like HhH/H2TH-like" evidence="8">
    <location>
        <begin position="377"/>
        <end position="463"/>
    </location>
</feature>
<evidence type="ECO:0000256" key="3">
    <source>
        <dbReference type="ARBA" id="ARBA00022787"/>
    </source>
</evidence>
<proteinExistence type="predicted"/>
<dbReference type="Gene3D" id="3.30.460.90">
    <property type="match status" value="1"/>
</dbReference>
<dbReference type="GO" id="GO:0005741">
    <property type="term" value="C:mitochondrial outer membrane"/>
    <property type="evidence" value="ECO:0007669"/>
    <property type="project" value="UniProtKB-SubCell"/>
</dbReference>
<dbReference type="EMBL" id="OX395139">
    <property type="protein sequence ID" value="CAI5791938.1"/>
    <property type="molecule type" value="Genomic_DNA"/>
</dbReference>
<dbReference type="Pfam" id="PF20266">
    <property type="entry name" value="Mab-21_C"/>
    <property type="match status" value="1"/>
</dbReference>
<evidence type="ECO:0000256" key="5">
    <source>
        <dbReference type="ARBA" id="ARBA00023128"/>
    </source>
</evidence>
<evidence type="ECO:0000256" key="7">
    <source>
        <dbReference type="SAM" id="MobiDB-lite"/>
    </source>
</evidence>
<keyword evidence="3" id="KW-1000">Mitochondrion outer membrane</keyword>
<keyword evidence="5" id="KW-0496">Mitochondrion</keyword>
<dbReference type="PANTHER" id="PTHR16451">
    <property type="entry name" value="MITOCHONDRIAL DYNAMICS PROTEINS 49/51 FAMILY MEMBER"/>
    <property type="match status" value="1"/>
</dbReference>
<keyword evidence="4" id="KW-1133">Transmembrane helix</keyword>
<gene>
    <name evidence="10" type="ORF">PODLI_1B040616</name>
</gene>
<comment type="subcellular location">
    <subcellularLocation>
        <location evidence="1">Mitochondrion outer membrane</location>
        <topology evidence="1">Single-pass membrane protein</topology>
    </subcellularLocation>
</comment>
<organism evidence="10 11">
    <name type="scientific">Podarcis lilfordi</name>
    <name type="common">Lilford's wall lizard</name>
    <dbReference type="NCBI Taxonomy" id="74358"/>
    <lineage>
        <taxon>Eukaryota</taxon>
        <taxon>Metazoa</taxon>
        <taxon>Chordata</taxon>
        <taxon>Craniata</taxon>
        <taxon>Vertebrata</taxon>
        <taxon>Euteleostomi</taxon>
        <taxon>Lepidosauria</taxon>
        <taxon>Squamata</taxon>
        <taxon>Bifurcata</taxon>
        <taxon>Unidentata</taxon>
        <taxon>Episquamata</taxon>
        <taxon>Laterata</taxon>
        <taxon>Lacertibaenia</taxon>
        <taxon>Lacertidae</taxon>
        <taxon>Podarcis</taxon>
    </lineage>
</organism>
<reference evidence="10" key="1">
    <citation type="submission" date="2022-12" db="EMBL/GenBank/DDBJ databases">
        <authorList>
            <person name="Alioto T."/>
            <person name="Alioto T."/>
            <person name="Gomez Garrido J."/>
        </authorList>
    </citation>
    <scope>NUCLEOTIDE SEQUENCE</scope>
</reference>
<dbReference type="FunFam" id="1.10.1410.40:FF:000003">
    <property type="entry name" value="Mitochondrial dynamics protein MID51"/>
    <property type="match status" value="1"/>
</dbReference>
<accession>A0AA35L9Z1</accession>
<evidence type="ECO:0000313" key="10">
    <source>
        <dbReference type="EMBL" id="CAI5791938.1"/>
    </source>
</evidence>
<dbReference type="Gene3D" id="1.10.1410.40">
    <property type="match status" value="1"/>
</dbReference>
<dbReference type="InterPro" id="IPR024810">
    <property type="entry name" value="MAB21L/cGLR"/>
</dbReference>
<protein>
    <recommendedName>
        <fullName evidence="12">Mab-21-like HhH/H2TH-like domain-containing protein</fullName>
    </recommendedName>
</protein>
<evidence type="ECO:0000259" key="9">
    <source>
        <dbReference type="Pfam" id="PF21297"/>
    </source>
</evidence>
<feature type="compositionally biased region" description="Basic and acidic residues" evidence="7">
    <location>
        <begin position="18"/>
        <end position="36"/>
    </location>
</feature>
<dbReference type="Pfam" id="PF21297">
    <property type="entry name" value="MID51-like_C"/>
    <property type="match status" value="1"/>
</dbReference>
<evidence type="ECO:0000256" key="4">
    <source>
        <dbReference type="ARBA" id="ARBA00022989"/>
    </source>
</evidence>
<evidence type="ECO:0000259" key="8">
    <source>
        <dbReference type="Pfam" id="PF20266"/>
    </source>
</evidence>
<dbReference type="PANTHER" id="PTHR16451:SF11">
    <property type="entry name" value="MITOCHONDRIAL DYNAMICS PROTEIN MID49"/>
    <property type="match status" value="1"/>
</dbReference>
<keyword evidence="6" id="KW-0472">Membrane</keyword>
<dbReference type="SMART" id="SM01265">
    <property type="entry name" value="Mab-21"/>
    <property type="match status" value="1"/>
</dbReference>
<dbReference type="InterPro" id="IPR045909">
    <property type="entry name" value="MID49/MID51"/>
</dbReference>
<dbReference type="InterPro" id="IPR049097">
    <property type="entry name" value="MID51-like_C"/>
</dbReference>
<dbReference type="GO" id="GO:0007005">
    <property type="term" value="P:mitochondrion organization"/>
    <property type="evidence" value="ECO:0007669"/>
    <property type="project" value="InterPro"/>
</dbReference>
<dbReference type="AlphaFoldDB" id="A0AA35L9Z1"/>
<evidence type="ECO:0000256" key="6">
    <source>
        <dbReference type="ARBA" id="ARBA00023136"/>
    </source>
</evidence>
<evidence type="ECO:0000313" key="11">
    <source>
        <dbReference type="Proteomes" id="UP001178461"/>
    </source>
</evidence>
<evidence type="ECO:0000256" key="1">
    <source>
        <dbReference type="ARBA" id="ARBA00004572"/>
    </source>
</evidence>
<evidence type="ECO:0008006" key="12">
    <source>
        <dbReference type="Google" id="ProtNLM"/>
    </source>
</evidence>
<sequence>MSQQRPLRSPRFPGSASRCRDRLTMADYGHKQGKRRDESNLGSVVDFLLANARLVLGVSGAAVLAIATLAVKRLIDRATSPPDDEDDIKAKQKSLEDSWQELSLIKTVPKVRPEDLEEPLLSPVVGGTAQDPKSGVLPSEAPLVELRARLCLTLQEKFLSYYRDHVSVSEEEKALGKQLAGDICGELQKFLKNKYPELPFGHAFLSGYLCDDLISSDRLEVAFMLPLMLEPSLWLLIPGEQTVVNDPCFGMVRRTGLEYFPRGSSPWDRFVVGGYLSSNAINKTLHNMLVASINWPVIGSSLECVIRPVMDPKELKLEVQHPQIRLDINLCPMVEVGDKILLPPSFVIPVENLWQRSFYAAEVSALKDLDARDDGVRQGCLNILKVVFENHPFWSKLGSSHLTHAILHLSETETDWSEAALADRCQQVLEELVQYLEIGSLPCFFDSRINLLGHLASEEIEEIGYTLYEALAEPDLAAGLCL</sequence>
<keyword evidence="2" id="KW-0812">Transmembrane</keyword>
<feature type="region of interest" description="Disordered" evidence="7">
    <location>
        <begin position="1"/>
        <end position="36"/>
    </location>
</feature>
<dbReference type="Proteomes" id="UP001178461">
    <property type="component" value="Chromosome 14"/>
</dbReference>
<dbReference type="InterPro" id="IPR046906">
    <property type="entry name" value="Mab-21_HhH/H2TH-like"/>
</dbReference>
<keyword evidence="11" id="KW-1185">Reference proteome</keyword>
<evidence type="ECO:0000256" key="2">
    <source>
        <dbReference type="ARBA" id="ARBA00022692"/>
    </source>
</evidence>
<name>A0AA35L9Z1_9SAUR</name>
<feature type="domain" description="Mitochondrial dynamics protein MID51-like C-terminal" evidence="9">
    <location>
        <begin position="172"/>
        <end position="362"/>
    </location>
</feature>